<dbReference type="Pfam" id="PF06985">
    <property type="entry name" value="HET"/>
    <property type="match status" value="1"/>
</dbReference>
<dbReference type="STRING" id="1095630.A0A2J6T5Q8"/>
<gene>
    <name evidence="2" type="ORF">K444DRAFT_531874</name>
</gene>
<dbReference type="OrthoDB" id="5362512at2759"/>
<feature type="non-terminal residue" evidence="2">
    <location>
        <position position="379"/>
    </location>
</feature>
<feature type="domain" description="Heterokaryon incompatibility" evidence="1">
    <location>
        <begin position="81"/>
        <end position="229"/>
    </location>
</feature>
<dbReference type="Proteomes" id="UP000235371">
    <property type="component" value="Unassembled WGS sequence"/>
</dbReference>
<dbReference type="RefSeq" id="XP_024735253.1">
    <property type="nucleotide sequence ID" value="XM_024875034.1"/>
</dbReference>
<organism evidence="2 3">
    <name type="scientific">Hyaloscypha bicolor E</name>
    <dbReference type="NCBI Taxonomy" id="1095630"/>
    <lineage>
        <taxon>Eukaryota</taxon>
        <taxon>Fungi</taxon>
        <taxon>Dikarya</taxon>
        <taxon>Ascomycota</taxon>
        <taxon>Pezizomycotina</taxon>
        <taxon>Leotiomycetes</taxon>
        <taxon>Helotiales</taxon>
        <taxon>Hyaloscyphaceae</taxon>
        <taxon>Hyaloscypha</taxon>
        <taxon>Hyaloscypha bicolor</taxon>
    </lineage>
</organism>
<sequence>MIKKWLHLRSRNTAGVRPELPEQQYDARFDWQYPWNFVPSEGRLQGFVPTRLLDVGSSVPPDVKLVNGTDLREGTAEGVEYIALSYCWGHGDFTRLTRANQQRFQEKIPLASLGQTIQDAILATSQLGFRYLWVDALCILQDSIDDWNIESISMCDVYNNAVCTIAAVKSWAASESMFVGQNPLAMTPCLLSAVDLPWYVQSKSSGVEMSWQRDITMSRWNSRGWCYQEMALSKIMIFFGSSQVHASVREPHHHGWRKFSTTNTPNDHHHKIDKSLETEQAWENLEVEQINADNYFSRVWWDHVAEYSPRNLTKAGDKMVAIAGIAEYLWKSGLKSHYIAGLWEDTLPRDLLWYVSAGIRRKRPDGARGPSWSWTSVDG</sequence>
<dbReference type="InterPro" id="IPR010730">
    <property type="entry name" value="HET"/>
</dbReference>
<evidence type="ECO:0000313" key="2">
    <source>
        <dbReference type="EMBL" id="PMD58349.1"/>
    </source>
</evidence>
<dbReference type="AlphaFoldDB" id="A0A2J6T5Q8"/>
<dbReference type="PANTHER" id="PTHR33112:SF10">
    <property type="entry name" value="TOL"/>
    <property type="match status" value="1"/>
</dbReference>
<dbReference type="InParanoid" id="A0A2J6T5Q8"/>
<dbReference type="PANTHER" id="PTHR33112">
    <property type="entry name" value="DOMAIN PROTEIN, PUTATIVE-RELATED"/>
    <property type="match status" value="1"/>
</dbReference>
<protein>
    <submittedName>
        <fullName evidence="2">HET-domain-containing protein</fullName>
    </submittedName>
</protein>
<evidence type="ECO:0000313" key="3">
    <source>
        <dbReference type="Proteomes" id="UP000235371"/>
    </source>
</evidence>
<accession>A0A2J6T5Q8</accession>
<dbReference type="EMBL" id="KZ613822">
    <property type="protein sequence ID" value="PMD58349.1"/>
    <property type="molecule type" value="Genomic_DNA"/>
</dbReference>
<keyword evidence="3" id="KW-1185">Reference proteome</keyword>
<reference evidence="2 3" key="1">
    <citation type="submission" date="2016-04" db="EMBL/GenBank/DDBJ databases">
        <title>A degradative enzymes factory behind the ericoid mycorrhizal symbiosis.</title>
        <authorList>
            <consortium name="DOE Joint Genome Institute"/>
            <person name="Martino E."/>
            <person name="Morin E."/>
            <person name="Grelet G."/>
            <person name="Kuo A."/>
            <person name="Kohler A."/>
            <person name="Daghino S."/>
            <person name="Barry K."/>
            <person name="Choi C."/>
            <person name="Cichocki N."/>
            <person name="Clum A."/>
            <person name="Copeland A."/>
            <person name="Hainaut M."/>
            <person name="Haridas S."/>
            <person name="Labutti K."/>
            <person name="Lindquist E."/>
            <person name="Lipzen A."/>
            <person name="Khouja H.-R."/>
            <person name="Murat C."/>
            <person name="Ohm R."/>
            <person name="Olson A."/>
            <person name="Spatafora J."/>
            <person name="Veneault-Fourrey C."/>
            <person name="Henrissat B."/>
            <person name="Grigoriev I."/>
            <person name="Martin F."/>
            <person name="Perotto S."/>
        </authorList>
    </citation>
    <scope>NUCLEOTIDE SEQUENCE [LARGE SCALE GENOMIC DNA]</scope>
    <source>
        <strain evidence="2 3">E</strain>
    </source>
</reference>
<dbReference type="GeneID" id="36583114"/>
<proteinExistence type="predicted"/>
<name>A0A2J6T5Q8_9HELO</name>
<evidence type="ECO:0000259" key="1">
    <source>
        <dbReference type="Pfam" id="PF06985"/>
    </source>
</evidence>